<keyword evidence="1" id="KW-0812">Transmembrane</keyword>
<comment type="caution">
    <text evidence="2">The sequence shown here is derived from an EMBL/GenBank/DDBJ whole genome shotgun (WGS) entry which is preliminary data.</text>
</comment>
<feature type="transmembrane region" description="Helical" evidence="1">
    <location>
        <begin position="33"/>
        <end position="54"/>
    </location>
</feature>
<sequence>MARHQVTDHAGGRAHFGEVAHPFAMSAVERGAFLIPVAGASQAVCGALCVQLSLHKFRERRQCFRRV</sequence>
<keyword evidence="3" id="KW-1185">Reference proteome</keyword>
<evidence type="ECO:0000256" key="1">
    <source>
        <dbReference type="SAM" id="Phobius"/>
    </source>
</evidence>
<dbReference type="AlphaFoldDB" id="A0A1N7S281"/>
<evidence type="ECO:0000313" key="3">
    <source>
        <dbReference type="Proteomes" id="UP000195569"/>
    </source>
</evidence>
<evidence type="ECO:0000313" key="2">
    <source>
        <dbReference type="EMBL" id="SIT41512.1"/>
    </source>
</evidence>
<keyword evidence="1" id="KW-0472">Membrane</keyword>
<keyword evidence="1" id="KW-1133">Transmembrane helix</keyword>
<protein>
    <submittedName>
        <fullName evidence="2">Uncharacterized protein</fullName>
    </submittedName>
</protein>
<organism evidence="2 3">
    <name type="scientific">Paraburkholderia piptadeniae</name>
    <dbReference type="NCBI Taxonomy" id="1701573"/>
    <lineage>
        <taxon>Bacteria</taxon>
        <taxon>Pseudomonadati</taxon>
        <taxon>Pseudomonadota</taxon>
        <taxon>Betaproteobacteria</taxon>
        <taxon>Burkholderiales</taxon>
        <taxon>Burkholderiaceae</taxon>
        <taxon>Paraburkholderia</taxon>
    </lineage>
</organism>
<gene>
    <name evidence="2" type="ORF">BN2476_300045</name>
</gene>
<proteinExistence type="predicted"/>
<accession>A0A1N7S281</accession>
<reference evidence="2" key="1">
    <citation type="submission" date="2016-12" db="EMBL/GenBank/DDBJ databases">
        <authorList>
            <person name="Moulin L."/>
        </authorList>
    </citation>
    <scope>NUCLEOTIDE SEQUENCE [LARGE SCALE GENOMIC DNA]</scope>
    <source>
        <strain evidence="2">STM 7183</strain>
    </source>
</reference>
<dbReference type="EMBL" id="CYGY02000030">
    <property type="protein sequence ID" value="SIT41512.1"/>
    <property type="molecule type" value="Genomic_DNA"/>
</dbReference>
<dbReference type="Proteomes" id="UP000195569">
    <property type="component" value="Unassembled WGS sequence"/>
</dbReference>
<name>A0A1N7S281_9BURK</name>